<evidence type="ECO:0000313" key="3">
    <source>
        <dbReference type="Proteomes" id="UP000494111"/>
    </source>
</evidence>
<reference evidence="2 3" key="1">
    <citation type="submission" date="2020-04" db="EMBL/GenBank/DDBJ databases">
        <authorList>
            <person name="De Canck E."/>
        </authorList>
    </citation>
    <scope>NUCLEOTIDE SEQUENCE [LARGE SCALE GENOMIC DNA]</scope>
    <source>
        <strain evidence="2 3">LMG 3458</strain>
    </source>
</reference>
<feature type="domain" description="Lantibiotic biosynthesis protein dehydration" evidence="1">
    <location>
        <begin position="241"/>
        <end position="437"/>
    </location>
</feature>
<organism evidence="2 3">
    <name type="scientific">Achromobacter deleyi</name>
    <dbReference type="NCBI Taxonomy" id="1353891"/>
    <lineage>
        <taxon>Bacteria</taxon>
        <taxon>Pseudomonadati</taxon>
        <taxon>Pseudomonadota</taxon>
        <taxon>Betaproteobacteria</taxon>
        <taxon>Burkholderiales</taxon>
        <taxon>Alcaligenaceae</taxon>
        <taxon>Achromobacter</taxon>
    </lineage>
</organism>
<evidence type="ECO:0000313" key="2">
    <source>
        <dbReference type="EMBL" id="CAB3738001.1"/>
    </source>
</evidence>
<dbReference type="InterPro" id="IPR025410">
    <property type="entry name" value="Lant_dehyd"/>
</dbReference>
<dbReference type="AlphaFoldDB" id="A0A6S7AQ05"/>
<evidence type="ECO:0000259" key="1">
    <source>
        <dbReference type="Pfam" id="PF13575"/>
    </source>
</evidence>
<dbReference type="EMBL" id="CADIJO010000030">
    <property type="protein sequence ID" value="CAB3738001.1"/>
    <property type="molecule type" value="Genomic_DNA"/>
</dbReference>
<accession>A0A6S7AQ05</accession>
<dbReference type="RefSeq" id="WP_175193881.1">
    <property type="nucleotide sequence ID" value="NZ_CADIJO010000030.1"/>
</dbReference>
<proteinExistence type="predicted"/>
<protein>
    <recommendedName>
        <fullName evidence="1">Lantibiotic biosynthesis protein dehydration domain-containing protein</fullName>
    </recommendedName>
</protein>
<sequence length="746" mass="80933">MGFDISQFRNIAANRAASDQIDIDRQNPQAPTLTARPESTGLAWLLDQVIEFGDNLLEGPLFAQQQAVLQAFHDALSQGLSPQAAAAVLAREPIQPLTAGRVATLIQQAEGWEPTRMAALQLASQPGASTSDMDTALDYVLGECELPEGAHNALIVPTLRDALRQVLPALVQADGTARLELAGRLASQLAPRIEEYIVRALFAQSMQPASTVKGLNGKSAGEVIATLDSLGGLARLHQDVPALNVHLQREVAGFVTCLNTLLNRVDQDKADIGTRFFGDNAPGKLQGIRLTDSDPHKQGNRVAILSFGADRQVVYKPRDVRIDEALSGAHLAPDAQGPRQSLLEMAGADAMTYRFLPRQQANVDYGYVQFLPHGDAQDHVIDATDAPRVFGDLGRAIGALMLAGASDLHHENIMVSGGRFYFTDLEFALSPQAIGYATQLLSRQPGPLDADGVPSDQVAARAEYDDLMRSMILNDTFQRATDNNPLCSPCTVAQGRFHPADTSSEVIESLVILRTVGPDGTQYLDNRRAPDGEDDNLYARYHQPFGQGVTAGLKAVRDASGQGLPQFHASIPDFHLRYHPISTGDQRTVLSDLRFESFNASALQAVNDLYDGTTPTQSLDDKLADITLCSQDAAKLNALRQAMYGAYQQHDIPYFSRQVSGQALFPDGMTNQPFQWGPGPHDYFPTRADTHAQGLEALLAGVSDAVLDRLGTLAGSWMNEQSPREAYVLQFPNGKTQRMIDDITRQ</sequence>
<gene>
    <name evidence="2" type="ORF">LMG3458_05479</name>
</gene>
<dbReference type="Pfam" id="PF13575">
    <property type="entry name" value="DUF4135"/>
    <property type="match status" value="1"/>
</dbReference>
<name>A0A6S7AQ05_9BURK</name>
<dbReference type="Proteomes" id="UP000494111">
    <property type="component" value="Unassembled WGS sequence"/>
</dbReference>